<dbReference type="InterPro" id="IPR013249">
    <property type="entry name" value="RNA_pol_sigma70_r4_t2"/>
</dbReference>
<dbReference type="Pfam" id="PF08281">
    <property type="entry name" value="Sigma70_r4_2"/>
    <property type="match status" value="1"/>
</dbReference>
<dbReference type="InterPro" id="IPR013324">
    <property type="entry name" value="RNA_pol_sigma_r3/r4-like"/>
</dbReference>
<name>A0ABP7QIN7_9SPHI</name>
<dbReference type="Pfam" id="PF04542">
    <property type="entry name" value="Sigma70_r2"/>
    <property type="match status" value="1"/>
</dbReference>
<evidence type="ECO:0000256" key="1">
    <source>
        <dbReference type="ARBA" id="ARBA00010641"/>
    </source>
</evidence>
<dbReference type="SUPFAM" id="SSF88659">
    <property type="entry name" value="Sigma3 and sigma4 domains of RNA polymerase sigma factors"/>
    <property type="match status" value="1"/>
</dbReference>
<evidence type="ECO:0000256" key="4">
    <source>
        <dbReference type="ARBA" id="ARBA00023163"/>
    </source>
</evidence>
<comment type="similarity">
    <text evidence="1">Belongs to the sigma-70 factor family. ECF subfamily.</text>
</comment>
<dbReference type="Gene3D" id="1.10.10.10">
    <property type="entry name" value="Winged helix-like DNA-binding domain superfamily/Winged helix DNA-binding domain"/>
    <property type="match status" value="1"/>
</dbReference>
<dbReference type="Proteomes" id="UP001500742">
    <property type="component" value="Unassembled WGS sequence"/>
</dbReference>
<keyword evidence="4" id="KW-0804">Transcription</keyword>
<feature type="domain" description="RNA polymerase sigma factor 70 region 4 type 2" evidence="6">
    <location>
        <begin position="136"/>
        <end position="183"/>
    </location>
</feature>
<evidence type="ECO:0000313" key="7">
    <source>
        <dbReference type="EMBL" id="GAA3983226.1"/>
    </source>
</evidence>
<dbReference type="InterPro" id="IPR007627">
    <property type="entry name" value="RNA_pol_sigma70_r2"/>
</dbReference>
<dbReference type="PANTHER" id="PTHR43133">
    <property type="entry name" value="RNA POLYMERASE ECF-TYPE SIGMA FACTO"/>
    <property type="match status" value="1"/>
</dbReference>
<keyword evidence="2" id="KW-0805">Transcription regulation</keyword>
<reference evidence="8" key="1">
    <citation type="journal article" date="2019" name="Int. J. Syst. Evol. Microbiol.">
        <title>The Global Catalogue of Microorganisms (GCM) 10K type strain sequencing project: providing services to taxonomists for standard genome sequencing and annotation.</title>
        <authorList>
            <consortium name="The Broad Institute Genomics Platform"/>
            <consortium name="The Broad Institute Genome Sequencing Center for Infectious Disease"/>
            <person name="Wu L."/>
            <person name="Ma J."/>
        </authorList>
    </citation>
    <scope>NUCLEOTIDE SEQUENCE [LARGE SCALE GENOMIC DNA]</scope>
    <source>
        <strain evidence="8">JCM 16601</strain>
    </source>
</reference>
<proteinExistence type="inferred from homology"/>
<dbReference type="InterPro" id="IPR039425">
    <property type="entry name" value="RNA_pol_sigma-70-like"/>
</dbReference>
<keyword evidence="8" id="KW-1185">Reference proteome</keyword>
<evidence type="ECO:0000313" key="8">
    <source>
        <dbReference type="Proteomes" id="UP001500742"/>
    </source>
</evidence>
<gene>
    <name evidence="7" type="ORF">GCM10022210_38600</name>
</gene>
<dbReference type="NCBIfam" id="TIGR02937">
    <property type="entry name" value="sigma70-ECF"/>
    <property type="match status" value="1"/>
</dbReference>
<dbReference type="RefSeq" id="WP_259090107.1">
    <property type="nucleotide sequence ID" value="NZ_BAAAZC010000027.1"/>
</dbReference>
<dbReference type="InterPro" id="IPR014284">
    <property type="entry name" value="RNA_pol_sigma-70_dom"/>
</dbReference>
<dbReference type="Gene3D" id="1.10.1740.10">
    <property type="match status" value="1"/>
</dbReference>
<feature type="domain" description="RNA polymerase sigma-70 region 2" evidence="5">
    <location>
        <begin position="26"/>
        <end position="79"/>
    </location>
</feature>
<evidence type="ECO:0000259" key="5">
    <source>
        <dbReference type="Pfam" id="PF04542"/>
    </source>
</evidence>
<comment type="caution">
    <text evidence="7">The sequence shown here is derived from an EMBL/GenBank/DDBJ whole genome shotgun (WGS) entry which is preliminary data.</text>
</comment>
<accession>A0ABP7QIN7</accession>
<dbReference type="EMBL" id="BAAAZC010000027">
    <property type="protein sequence ID" value="GAA3983226.1"/>
    <property type="molecule type" value="Genomic_DNA"/>
</dbReference>
<evidence type="ECO:0000259" key="6">
    <source>
        <dbReference type="Pfam" id="PF08281"/>
    </source>
</evidence>
<dbReference type="PANTHER" id="PTHR43133:SF46">
    <property type="entry name" value="RNA POLYMERASE SIGMA-70 FACTOR ECF SUBFAMILY"/>
    <property type="match status" value="1"/>
</dbReference>
<dbReference type="SUPFAM" id="SSF88946">
    <property type="entry name" value="Sigma2 domain of RNA polymerase sigma factors"/>
    <property type="match status" value="1"/>
</dbReference>
<evidence type="ECO:0000256" key="3">
    <source>
        <dbReference type="ARBA" id="ARBA00023082"/>
    </source>
</evidence>
<dbReference type="InterPro" id="IPR036388">
    <property type="entry name" value="WH-like_DNA-bd_sf"/>
</dbReference>
<dbReference type="InterPro" id="IPR013325">
    <property type="entry name" value="RNA_pol_sigma_r2"/>
</dbReference>
<sequence length="198" mass="22985">MPSDNLTDSELFEAIILNNEKAFNQLFERHWFKVYSIAYKYVKDEETALEIAHDIFLNIWTKRRQLQINSFKSYVVTAASYHGIRKKQTIAGAPLQYVEDYQYIENEGLLVAHTHAHNQGELNIGEQEINETVNVLLNALPKRCREIYNMSRGDHLSITEIAARLNISKRSVENQLTTALKHLRTSLKFVLLLGYFIK</sequence>
<protein>
    <submittedName>
        <fullName evidence="7">RNA polymerase sigma-70 factor</fullName>
    </submittedName>
</protein>
<organism evidence="7 8">
    <name type="scientific">Mucilaginibacter dorajii</name>
    <dbReference type="NCBI Taxonomy" id="692994"/>
    <lineage>
        <taxon>Bacteria</taxon>
        <taxon>Pseudomonadati</taxon>
        <taxon>Bacteroidota</taxon>
        <taxon>Sphingobacteriia</taxon>
        <taxon>Sphingobacteriales</taxon>
        <taxon>Sphingobacteriaceae</taxon>
        <taxon>Mucilaginibacter</taxon>
    </lineage>
</organism>
<evidence type="ECO:0000256" key="2">
    <source>
        <dbReference type="ARBA" id="ARBA00023015"/>
    </source>
</evidence>
<keyword evidence="3" id="KW-0731">Sigma factor</keyword>